<organism evidence="2 3">
    <name type="scientific">Branchiostoma lanceolatum</name>
    <name type="common">Common lancelet</name>
    <name type="synonym">Amphioxus lanceolatum</name>
    <dbReference type="NCBI Taxonomy" id="7740"/>
    <lineage>
        <taxon>Eukaryota</taxon>
        <taxon>Metazoa</taxon>
        <taxon>Chordata</taxon>
        <taxon>Cephalochordata</taxon>
        <taxon>Leptocardii</taxon>
        <taxon>Amphioxiformes</taxon>
        <taxon>Branchiostomatidae</taxon>
        <taxon>Branchiostoma</taxon>
    </lineage>
</organism>
<proteinExistence type="predicted"/>
<dbReference type="InterPro" id="IPR029044">
    <property type="entry name" value="Nucleotide-diphossugar_trans"/>
</dbReference>
<dbReference type="OrthoDB" id="206708at2759"/>
<dbReference type="PANTHER" id="PTHR22916:SF3">
    <property type="entry name" value="UDP-GLCNAC:BETAGAL BETA-1,3-N-ACETYLGLUCOSAMINYLTRANSFERASE-LIKE PROTEIN 1"/>
    <property type="match status" value="1"/>
</dbReference>
<name>A0A8K0F3A3_BRALA</name>
<dbReference type="AlphaFoldDB" id="A0A8K0F3A3"/>
<feature type="domain" description="Glycosyltransferase 2-like" evidence="1">
    <location>
        <begin position="16"/>
        <end position="187"/>
    </location>
</feature>
<dbReference type="PANTHER" id="PTHR22916">
    <property type="entry name" value="GLYCOSYLTRANSFERASE"/>
    <property type="match status" value="1"/>
</dbReference>
<dbReference type="SUPFAM" id="SSF53448">
    <property type="entry name" value="Nucleotide-diphospho-sugar transferases"/>
    <property type="match status" value="1"/>
</dbReference>
<reference evidence="2" key="1">
    <citation type="submission" date="2022-01" db="EMBL/GenBank/DDBJ databases">
        <authorList>
            <person name="Braso-Vives M."/>
        </authorList>
    </citation>
    <scope>NUCLEOTIDE SEQUENCE</scope>
</reference>
<evidence type="ECO:0000259" key="1">
    <source>
        <dbReference type="Pfam" id="PF00535"/>
    </source>
</evidence>
<accession>A0A8K0F3A3</accession>
<dbReference type="EMBL" id="OV696694">
    <property type="protein sequence ID" value="CAH1273716.1"/>
    <property type="molecule type" value="Genomic_DNA"/>
</dbReference>
<protein>
    <submittedName>
        <fullName evidence="2">B3GNTL1 protein</fullName>
    </submittedName>
</protein>
<keyword evidence="3" id="KW-1185">Reference proteome</keyword>
<dbReference type="Gene3D" id="3.90.550.10">
    <property type="entry name" value="Spore Coat Polysaccharide Biosynthesis Protein SpsA, Chain A"/>
    <property type="match status" value="1"/>
</dbReference>
<evidence type="ECO:0000313" key="2">
    <source>
        <dbReference type="EMBL" id="CAH1273716.1"/>
    </source>
</evidence>
<dbReference type="GO" id="GO:0016758">
    <property type="term" value="F:hexosyltransferase activity"/>
    <property type="evidence" value="ECO:0007669"/>
    <property type="project" value="UniProtKB-ARBA"/>
</dbReference>
<evidence type="ECO:0000313" key="3">
    <source>
        <dbReference type="Proteomes" id="UP000838412"/>
    </source>
</evidence>
<gene>
    <name evidence="2" type="primary">B3GNTL1</name>
    <name evidence="2" type="ORF">BLAG_LOCUS24972</name>
</gene>
<sequence>MSEASSKADQPFVDVSIIMPVHNAADWLQESLQSVLLQTFKGCIELAIFNDASKDSSMNIIQDWRQKFEAAGILMTIGGHDSDTPRGVGYAKNQAILQSSGAFLSFLDADDIMHPRRVELQYETAVQHQCAIIGCRVHREPDGSTDRYTRWINNLTPEQLTTQIYTANGPTVIMPTWFCARSVCDKVGGFNEGGKGVPEDLIFFLDHLRLGGQVIRVDEHLLTYRYHPQAATASVHRGTIWNIQLAALQDRVLVNWSKFTIWNAGKQGRRFYRDLSKENKAKVAAFCDVDAKKIEKGFYTYEESMDVPKPRVPIIHFREASPPFIICVKLDLTGGEFEKNLASLNLQEGVDYFLFG</sequence>
<dbReference type="Proteomes" id="UP000838412">
    <property type="component" value="Chromosome 9"/>
</dbReference>
<dbReference type="InterPro" id="IPR001173">
    <property type="entry name" value="Glyco_trans_2-like"/>
</dbReference>
<dbReference type="Pfam" id="PF00535">
    <property type="entry name" value="Glycos_transf_2"/>
    <property type="match status" value="1"/>
</dbReference>